<organism evidence="1 2">
    <name type="scientific">Trichinella britovi</name>
    <name type="common">Parasitic roundworm</name>
    <dbReference type="NCBI Taxonomy" id="45882"/>
    <lineage>
        <taxon>Eukaryota</taxon>
        <taxon>Metazoa</taxon>
        <taxon>Ecdysozoa</taxon>
        <taxon>Nematoda</taxon>
        <taxon>Enoplea</taxon>
        <taxon>Dorylaimia</taxon>
        <taxon>Trichinellida</taxon>
        <taxon>Trichinellidae</taxon>
        <taxon>Trichinella</taxon>
    </lineage>
</organism>
<dbReference type="Proteomes" id="UP000054653">
    <property type="component" value="Unassembled WGS sequence"/>
</dbReference>
<dbReference type="AlphaFoldDB" id="A0A0V0Z475"/>
<protein>
    <submittedName>
        <fullName evidence="1">Uncharacterized protein</fullName>
    </submittedName>
</protein>
<name>A0A0V0Z475_TRIBR</name>
<proteinExistence type="predicted"/>
<comment type="caution">
    <text evidence="1">The sequence shown here is derived from an EMBL/GenBank/DDBJ whole genome shotgun (WGS) entry which is preliminary data.</text>
</comment>
<sequence length="40" mass="4560">MKKLPLTAKCAVYSFLMFILIRQFSNQNAELPSTDGLKLK</sequence>
<evidence type="ECO:0000313" key="2">
    <source>
        <dbReference type="Proteomes" id="UP000054653"/>
    </source>
</evidence>
<accession>A0A0V0Z475</accession>
<reference evidence="1 2" key="1">
    <citation type="submission" date="2015-01" db="EMBL/GenBank/DDBJ databases">
        <title>Evolution of Trichinella species and genotypes.</title>
        <authorList>
            <person name="Korhonen P.K."/>
            <person name="Edoardo P."/>
            <person name="Giuseppe L.R."/>
            <person name="Gasser R.B."/>
        </authorList>
    </citation>
    <scope>NUCLEOTIDE SEQUENCE [LARGE SCALE GENOMIC DNA]</scope>
    <source>
        <strain evidence="1">ISS120</strain>
    </source>
</reference>
<dbReference type="OrthoDB" id="10277551at2759"/>
<dbReference type="EMBL" id="JYDI01004168">
    <property type="protein sequence ID" value="KRY07296.1"/>
    <property type="molecule type" value="Genomic_DNA"/>
</dbReference>
<keyword evidence="2" id="KW-1185">Reference proteome</keyword>
<evidence type="ECO:0000313" key="1">
    <source>
        <dbReference type="EMBL" id="KRY07296.1"/>
    </source>
</evidence>
<gene>
    <name evidence="1" type="ORF">T03_4972</name>
</gene>